<dbReference type="RefSeq" id="WP_195362717.1">
    <property type="nucleotide sequence ID" value="NZ_JADNEZ010000005.1"/>
</dbReference>
<dbReference type="Proteomes" id="UP001186047">
    <property type="component" value="Unassembled WGS sequence"/>
</dbReference>
<dbReference type="AlphaFoldDB" id="A0AAE4SX19"/>
<evidence type="ECO:0000313" key="2">
    <source>
        <dbReference type="Proteomes" id="UP001186047"/>
    </source>
</evidence>
<dbReference type="EMBL" id="JAWHVL010000025">
    <property type="protein sequence ID" value="MDV2633203.1"/>
    <property type="molecule type" value="Genomic_DNA"/>
</dbReference>
<reference evidence="1" key="1">
    <citation type="submission" date="2023-10" db="EMBL/GenBank/DDBJ databases">
        <title>Production of high quality cheese from raw caw milk (raw cheese).</title>
        <authorList>
            <person name="Samouris G."/>
        </authorList>
    </citation>
    <scope>NUCLEOTIDE SEQUENCE</scope>
    <source>
        <strain evidence="1">M17-3</strain>
    </source>
</reference>
<comment type="caution">
    <text evidence="1">The sequence shown here is derived from an EMBL/GenBank/DDBJ whole genome shotgun (WGS) entry which is preliminary data.</text>
</comment>
<protein>
    <submittedName>
        <fullName evidence="1">Uncharacterized protein</fullName>
    </submittedName>
</protein>
<sequence length="159" mass="19108">MKVNAEYGYLIKALREYPFDKQVKDILHNLRYPVPKGGIDPNWWISPQNLQKDPKVLTDMIKIETNSKLIKYRHYHQAISEMIDETDPIHWKIIKVVYIHNECNVTEALKRYGFVEKTQGYKNIVRPFFENLEWKLDEIIARETFPQLFDVKKRKSDRN</sequence>
<proteinExistence type="predicted"/>
<evidence type="ECO:0000313" key="1">
    <source>
        <dbReference type="EMBL" id="MDV2633203.1"/>
    </source>
</evidence>
<gene>
    <name evidence="1" type="ORF">RZO31_10045</name>
</gene>
<accession>A0AAE4SX19</accession>
<organism evidence="1 2">
    <name type="scientific">Lactococcus lactis</name>
    <dbReference type="NCBI Taxonomy" id="1358"/>
    <lineage>
        <taxon>Bacteria</taxon>
        <taxon>Bacillati</taxon>
        <taxon>Bacillota</taxon>
        <taxon>Bacilli</taxon>
        <taxon>Lactobacillales</taxon>
        <taxon>Streptococcaceae</taxon>
        <taxon>Lactococcus</taxon>
    </lineage>
</organism>
<name>A0AAE4SX19_9LACT</name>